<proteinExistence type="predicted"/>
<feature type="chain" id="PRO_5017256983" description="WAP domain-containing protein" evidence="1">
    <location>
        <begin position="23"/>
        <end position="90"/>
    </location>
</feature>
<dbReference type="GO" id="GO:0005576">
    <property type="term" value="C:extracellular region"/>
    <property type="evidence" value="ECO:0007669"/>
    <property type="project" value="InterPro"/>
</dbReference>
<dbReference type="SUPFAM" id="SSF57256">
    <property type="entry name" value="Elafin-like"/>
    <property type="match status" value="1"/>
</dbReference>
<dbReference type="GeneTree" id="ENSGT00940000179803"/>
<reference evidence="3" key="2">
    <citation type="submission" date="2025-09" db="UniProtKB">
        <authorList>
            <consortium name="Ensembl"/>
        </authorList>
    </citation>
    <scope>IDENTIFICATION</scope>
</reference>
<feature type="domain" description="WAP" evidence="2">
    <location>
        <begin position="29"/>
        <end position="69"/>
    </location>
</feature>
<keyword evidence="4" id="KW-1185">Reference proteome</keyword>
<organism evidence="3 4">
    <name type="scientific">Paramormyrops kingsleyae</name>
    <dbReference type="NCBI Taxonomy" id="1676925"/>
    <lineage>
        <taxon>Eukaryota</taxon>
        <taxon>Metazoa</taxon>
        <taxon>Chordata</taxon>
        <taxon>Craniata</taxon>
        <taxon>Vertebrata</taxon>
        <taxon>Euteleostomi</taxon>
        <taxon>Actinopterygii</taxon>
        <taxon>Neopterygii</taxon>
        <taxon>Teleostei</taxon>
        <taxon>Osteoglossocephala</taxon>
        <taxon>Osteoglossomorpha</taxon>
        <taxon>Osteoglossiformes</taxon>
        <taxon>Mormyridae</taxon>
        <taxon>Paramormyrops</taxon>
    </lineage>
</organism>
<dbReference type="Proteomes" id="UP000261540">
    <property type="component" value="Unplaced"/>
</dbReference>
<dbReference type="InterPro" id="IPR036645">
    <property type="entry name" value="Elafin-like_sf"/>
</dbReference>
<dbReference type="Pfam" id="PF00095">
    <property type="entry name" value="WAP"/>
    <property type="match status" value="1"/>
</dbReference>
<dbReference type="Gene3D" id="4.10.75.10">
    <property type="entry name" value="Elafin-like"/>
    <property type="match status" value="1"/>
</dbReference>
<name>A0A3B3R4G3_9TELE</name>
<protein>
    <recommendedName>
        <fullName evidence="2">WAP domain-containing protein</fullName>
    </recommendedName>
</protein>
<dbReference type="AlphaFoldDB" id="A0A3B3R4G3"/>
<evidence type="ECO:0000313" key="4">
    <source>
        <dbReference type="Proteomes" id="UP000261540"/>
    </source>
</evidence>
<sequence>MFVCLCMQFGLFSLSELSLWYGFSHVVCRAGACPTNGGKLPSTSSCTCDCDCPGKLKCCAYGTIRTCVQSTSGKCPCFCVIVCVNVLLVP</sequence>
<evidence type="ECO:0000313" key="3">
    <source>
        <dbReference type="Ensembl" id="ENSPKIP00000012571.1"/>
    </source>
</evidence>
<evidence type="ECO:0000256" key="1">
    <source>
        <dbReference type="SAM" id="SignalP"/>
    </source>
</evidence>
<keyword evidence="1" id="KW-0732">Signal</keyword>
<reference evidence="3" key="1">
    <citation type="submission" date="2025-08" db="UniProtKB">
        <authorList>
            <consortium name="Ensembl"/>
        </authorList>
    </citation>
    <scope>IDENTIFICATION</scope>
</reference>
<evidence type="ECO:0000259" key="2">
    <source>
        <dbReference type="Pfam" id="PF00095"/>
    </source>
</evidence>
<accession>A0A3B3R4G3</accession>
<feature type="signal peptide" evidence="1">
    <location>
        <begin position="1"/>
        <end position="22"/>
    </location>
</feature>
<dbReference type="Ensembl" id="ENSPKIT00000036969.1">
    <property type="protein sequence ID" value="ENSPKIP00000012571.1"/>
    <property type="gene ID" value="ENSPKIG00000000320.1"/>
</dbReference>
<dbReference type="GO" id="GO:0030414">
    <property type="term" value="F:peptidase inhibitor activity"/>
    <property type="evidence" value="ECO:0007669"/>
    <property type="project" value="InterPro"/>
</dbReference>
<dbReference type="InterPro" id="IPR008197">
    <property type="entry name" value="WAP_dom"/>
</dbReference>